<evidence type="ECO:0000259" key="1">
    <source>
        <dbReference type="Pfam" id="PF01968"/>
    </source>
</evidence>
<comment type="caution">
    <text evidence="3">The sequence shown here is derived from an EMBL/GenBank/DDBJ whole genome shotgun (WGS) entry which is preliminary data.</text>
</comment>
<evidence type="ECO:0000313" key="4">
    <source>
        <dbReference type="Proteomes" id="UP000625711"/>
    </source>
</evidence>
<evidence type="ECO:0008006" key="5">
    <source>
        <dbReference type="Google" id="ProtNLM"/>
    </source>
</evidence>
<dbReference type="AlphaFoldDB" id="A0A834IH79"/>
<dbReference type="PANTHER" id="PTHR11365:SF2">
    <property type="entry name" value="5-OXOPROLINASE"/>
    <property type="match status" value="1"/>
</dbReference>
<evidence type="ECO:0000313" key="3">
    <source>
        <dbReference type="EMBL" id="KAF7280689.1"/>
    </source>
</evidence>
<reference evidence="3" key="1">
    <citation type="submission" date="2020-08" db="EMBL/GenBank/DDBJ databases">
        <title>Genome sequencing and assembly of the red palm weevil Rhynchophorus ferrugineus.</title>
        <authorList>
            <person name="Dias G.B."/>
            <person name="Bergman C.M."/>
            <person name="Manee M."/>
        </authorList>
    </citation>
    <scope>NUCLEOTIDE SEQUENCE</scope>
    <source>
        <strain evidence="3">AA-2017</strain>
        <tissue evidence="3">Whole larva</tissue>
    </source>
</reference>
<dbReference type="Pfam" id="PF05378">
    <property type="entry name" value="Hydant_A_N"/>
    <property type="match status" value="1"/>
</dbReference>
<dbReference type="EMBL" id="JAACXV010000277">
    <property type="protein sequence ID" value="KAF7280689.1"/>
    <property type="molecule type" value="Genomic_DNA"/>
</dbReference>
<proteinExistence type="predicted"/>
<dbReference type="Pfam" id="PF01968">
    <property type="entry name" value="Hydantoinase_A"/>
    <property type="match status" value="1"/>
</dbReference>
<evidence type="ECO:0000259" key="2">
    <source>
        <dbReference type="Pfam" id="PF05378"/>
    </source>
</evidence>
<keyword evidence="4" id="KW-1185">Reference proteome</keyword>
<name>A0A834IH79_RHYFE</name>
<sequence>MEQKFRFAIDRGGTFTDVFAKCPNGKIRVLKLLSEDPQHYKDAPTEGIRRILQEETGRAVDSDGHVDNSLVEWIRMGTTVATNALLERKGEKMAFVVNKGFRDILLIGNQARPKIFDLNIRRPEILYSEVVEVNCRVIPRLDGKCELGELARQWKTVEGHTGEKFYVTQELDVEEVRRSLLAVKEKGIDSVAVALAHSYTYFGHELKIGEIAREIGFKHVSLSHQVIAMVRIVPRGFTSCADAYLTPHVKRYVEGFCKGFKNNLRGTRVLFMQSDGGLTPMENFNGARAILSGPAGGVVGYAVTTWQKETDLPVIGFDMGGTSTDVSRFAGTYEHVYESTTAGVTIQAPQLDVNTVAAGGGSMLFFRSGMFVVGPESAGAHPGPACYKKGGPLTVTDANLVLGRLLPEFFPKIFGPDEDSPLDKEESQRSFADLTRRINAFLSEEKGGGKVRSK</sequence>
<dbReference type="PANTHER" id="PTHR11365">
    <property type="entry name" value="5-OXOPROLINASE RELATED"/>
    <property type="match status" value="1"/>
</dbReference>
<dbReference type="GO" id="GO:0005829">
    <property type="term" value="C:cytosol"/>
    <property type="evidence" value="ECO:0007669"/>
    <property type="project" value="TreeGrafter"/>
</dbReference>
<feature type="domain" description="Hydantoinase A/oxoprolinase" evidence="1">
    <location>
        <begin position="235"/>
        <end position="440"/>
    </location>
</feature>
<dbReference type="InterPro" id="IPR008040">
    <property type="entry name" value="Hydant_A_N"/>
</dbReference>
<organism evidence="3 4">
    <name type="scientific">Rhynchophorus ferrugineus</name>
    <name type="common">Red palm weevil</name>
    <name type="synonym">Curculio ferrugineus</name>
    <dbReference type="NCBI Taxonomy" id="354439"/>
    <lineage>
        <taxon>Eukaryota</taxon>
        <taxon>Metazoa</taxon>
        <taxon>Ecdysozoa</taxon>
        <taxon>Arthropoda</taxon>
        <taxon>Hexapoda</taxon>
        <taxon>Insecta</taxon>
        <taxon>Pterygota</taxon>
        <taxon>Neoptera</taxon>
        <taxon>Endopterygota</taxon>
        <taxon>Coleoptera</taxon>
        <taxon>Polyphaga</taxon>
        <taxon>Cucujiformia</taxon>
        <taxon>Curculionidae</taxon>
        <taxon>Dryophthorinae</taxon>
        <taxon>Rhynchophorus</taxon>
    </lineage>
</organism>
<dbReference type="InterPro" id="IPR002821">
    <property type="entry name" value="Hydantoinase_A"/>
</dbReference>
<protein>
    <recommendedName>
        <fullName evidence="5">5-oxoprolinase</fullName>
    </recommendedName>
</protein>
<dbReference type="OrthoDB" id="3643at2759"/>
<dbReference type="InterPro" id="IPR045079">
    <property type="entry name" value="Oxoprolinase-like"/>
</dbReference>
<gene>
    <name evidence="3" type="ORF">GWI33_005546</name>
</gene>
<dbReference type="GO" id="GO:0006749">
    <property type="term" value="P:glutathione metabolic process"/>
    <property type="evidence" value="ECO:0007669"/>
    <property type="project" value="TreeGrafter"/>
</dbReference>
<dbReference type="Proteomes" id="UP000625711">
    <property type="component" value="Unassembled WGS sequence"/>
</dbReference>
<accession>A0A834IH79</accession>
<feature type="domain" description="Hydantoinase/oxoprolinase N-terminal" evidence="2">
    <location>
        <begin position="6"/>
        <end position="216"/>
    </location>
</feature>
<dbReference type="GO" id="GO:0017168">
    <property type="term" value="F:5-oxoprolinase (ATP-hydrolyzing) activity"/>
    <property type="evidence" value="ECO:0007669"/>
    <property type="project" value="TreeGrafter"/>
</dbReference>